<keyword evidence="2" id="KW-1185">Reference proteome</keyword>
<reference evidence="2" key="2">
    <citation type="submission" date="2014-09" db="EMBL/GenBank/DDBJ databases">
        <authorList>
            <consortium name="NBRP consortium"/>
            <person name="Sawabe T."/>
            <person name="Meirelles P."/>
            <person name="Nakanishi M."/>
            <person name="Sayaka M."/>
            <person name="Hattori M."/>
            <person name="Ohkuma M."/>
        </authorList>
    </citation>
    <scope>NUCLEOTIDE SEQUENCE [LARGE SCALE GENOMIC DNA]</scope>
    <source>
        <strain evidence="2">JCM 19239</strain>
    </source>
</reference>
<comment type="caution">
    <text evidence="1">The sequence shown here is derived from an EMBL/GenBank/DDBJ whole genome shotgun (WGS) entry which is preliminary data.</text>
</comment>
<protein>
    <submittedName>
        <fullName evidence="1">Uncharacterized protein</fullName>
    </submittedName>
</protein>
<reference evidence="2" key="1">
    <citation type="submission" date="2014-09" db="EMBL/GenBank/DDBJ databases">
        <title>Vibrio variabilis JCM 19239. (C206) whole genome shotgun sequence.</title>
        <authorList>
            <person name="Sawabe T."/>
            <person name="Meirelles P."/>
            <person name="Nakanishi M."/>
            <person name="Sayaka M."/>
            <person name="Hattori M."/>
            <person name="Ohkuma M."/>
        </authorList>
    </citation>
    <scope>NUCLEOTIDE SEQUENCE [LARGE SCALE GENOMIC DNA]</scope>
    <source>
        <strain evidence="2">JCM 19239</strain>
    </source>
</reference>
<sequence>MRCEFKSIGMFYPATINIREFTSATTRDLIDMIVESLGINT</sequence>
<accession>A0ABQ0JE57</accession>
<name>A0ABQ0JE57_9VIBR</name>
<organism evidence="1 2">
    <name type="scientific">Vibrio variabilis</name>
    <dbReference type="NCBI Taxonomy" id="990271"/>
    <lineage>
        <taxon>Bacteria</taxon>
        <taxon>Pseudomonadati</taxon>
        <taxon>Pseudomonadota</taxon>
        <taxon>Gammaproteobacteria</taxon>
        <taxon>Vibrionales</taxon>
        <taxon>Vibrionaceae</taxon>
        <taxon>Vibrio</taxon>
    </lineage>
</organism>
<gene>
    <name evidence="1" type="ORF">JCM19239_4387</name>
</gene>
<dbReference type="Proteomes" id="UP000029223">
    <property type="component" value="Unassembled WGS sequence"/>
</dbReference>
<evidence type="ECO:0000313" key="1">
    <source>
        <dbReference type="EMBL" id="GAL27044.1"/>
    </source>
</evidence>
<proteinExistence type="predicted"/>
<evidence type="ECO:0000313" key="2">
    <source>
        <dbReference type="Proteomes" id="UP000029223"/>
    </source>
</evidence>
<dbReference type="EMBL" id="BBMS01000024">
    <property type="protein sequence ID" value="GAL27044.1"/>
    <property type="molecule type" value="Genomic_DNA"/>
</dbReference>